<dbReference type="InterPro" id="IPR025659">
    <property type="entry name" value="Tubby-like_C"/>
</dbReference>
<dbReference type="SUPFAM" id="SSF54518">
    <property type="entry name" value="Tubby C-terminal domain-like"/>
    <property type="match status" value="1"/>
</dbReference>
<sequence length="176" mass="20411">MGANHSEVVYPSQTMQVPQVEDSQCVGPRKLYIKHKWNTRKEKIEISDEAGNVRWFSEDHSGAFKRELHVLDPVHHKLWAILRHQLSIHWAYDVEFEGHTYKLVKKFLGDYELEGTGWKCVKKFLGNEVELTDGAGVIMLMTRHFGSDKELSIFRHDLEVPAICLAMIVDIEDRSH</sequence>
<reference evidence="1" key="1">
    <citation type="submission" date="2013-03" db="EMBL/GenBank/DDBJ databases">
        <title>Immune-Related transcriptome of Coptotermes formosanus Shiraki workers: the defense mechanism.</title>
        <authorList>
            <person name="Hussain A."/>
            <person name="Li Y.F."/>
            <person name="Wen S.Y."/>
        </authorList>
    </citation>
    <scope>NUCLEOTIDE SEQUENCE</scope>
</reference>
<protein>
    <submittedName>
        <fullName evidence="1">Uncharacterized protein</fullName>
    </submittedName>
</protein>
<organism evidence="1">
    <name type="scientific">Coptotermes formosanus</name>
    <name type="common">Formosan subterranean termite</name>
    <dbReference type="NCBI Taxonomy" id="36987"/>
    <lineage>
        <taxon>Eukaryota</taxon>
        <taxon>Metazoa</taxon>
        <taxon>Ecdysozoa</taxon>
        <taxon>Arthropoda</taxon>
        <taxon>Hexapoda</taxon>
        <taxon>Insecta</taxon>
        <taxon>Pterygota</taxon>
        <taxon>Neoptera</taxon>
        <taxon>Polyneoptera</taxon>
        <taxon>Dictyoptera</taxon>
        <taxon>Blattodea</taxon>
        <taxon>Blattoidea</taxon>
        <taxon>Termitoidae</taxon>
        <taxon>Rhinotermitidae</taxon>
        <taxon>Coptotermes</taxon>
    </lineage>
</organism>
<evidence type="ECO:0000313" key="1">
    <source>
        <dbReference type="EMBL" id="AGM32936.1"/>
    </source>
</evidence>
<dbReference type="AlphaFoldDB" id="R4UXB7"/>
<proteinExistence type="evidence at transcript level"/>
<name>R4UXB7_COPFO</name>
<accession>R4UXB7</accession>
<dbReference type="EMBL" id="KC741112">
    <property type="protein sequence ID" value="AGM32936.1"/>
    <property type="molecule type" value="mRNA"/>
</dbReference>